<dbReference type="Pfam" id="PF00931">
    <property type="entry name" value="NB-ARC"/>
    <property type="match status" value="1"/>
</dbReference>
<comment type="caution">
    <text evidence="3">The sequence shown here is derived from an EMBL/GenBank/DDBJ whole genome shotgun (WGS) entry which is preliminary data.</text>
</comment>
<organism evidence="3">
    <name type="scientific">Sesamum radiatum</name>
    <name type="common">Black benniseed</name>
    <dbReference type="NCBI Taxonomy" id="300843"/>
    <lineage>
        <taxon>Eukaryota</taxon>
        <taxon>Viridiplantae</taxon>
        <taxon>Streptophyta</taxon>
        <taxon>Embryophyta</taxon>
        <taxon>Tracheophyta</taxon>
        <taxon>Spermatophyta</taxon>
        <taxon>Magnoliopsida</taxon>
        <taxon>eudicotyledons</taxon>
        <taxon>Gunneridae</taxon>
        <taxon>Pentapetalae</taxon>
        <taxon>asterids</taxon>
        <taxon>lamiids</taxon>
        <taxon>Lamiales</taxon>
        <taxon>Pedaliaceae</taxon>
        <taxon>Sesamum</taxon>
    </lineage>
</organism>
<dbReference type="InterPro" id="IPR002182">
    <property type="entry name" value="NB-ARC"/>
</dbReference>
<reference evidence="3" key="2">
    <citation type="journal article" date="2024" name="Plant">
        <title>Genomic evolution and insights into agronomic trait innovations of Sesamum species.</title>
        <authorList>
            <person name="Miao H."/>
            <person name="Wang L."/>
            <person name="Qu L."/>
            <person name="Liu H."/>
            <person name="Sun Y."/>
            <person name="Le M."/>
            <person name="Wang Q."/>
            <person name="Wei S."/>
            <person name="Zheng Y."/>
            <person name="Lin W."/>
            <person name="Duan Y."/>
            <person name="Cao H."/>
            <person name="Xiong S."/>
            <person name="Wang X."/>
            <person name="Wei L."/>
            <person name="Li C."/>
            <person name="Ma Q."/>
            <person name="Ju M."/>
            <person name="Zhao R."/>
            <person name="Li G."/>
            <person name="Mu C."/>
            <person name="Tian Q."/>
            <person name="Mei H."/>
            <person name="Zhang T."/>
            <person name="Gao T."/>
            <person name="Zhang H."/>
        </authorList>
    </citation>
    <scope>NUCLEOTIDE SEQUENCE</scope>
    <source>
        <strain evidence="3">G02</strain>
    </source>
</reference>
<name>A0AAW2PJ54_SESRA</name>
<gene>
    <name evidence="3" type="ORF">Sradi_4076600</name>
</gene>
<evidence type="ECO:0000313" key="3">
    <source>
        <dbReference type="EMBL" id="KAL0356297.1"/>
    </source>
</evidence>
<dbReference type="PANTHER" id="PTHR36766">
    <property type="entry name" value="PLANT BROAD-SPECTRUM MILDEW RESISTANCE PROTEIN RPW8"/>
    <property type="match status" value="1"/>
</dbReference>
<evidence type="ECO:0000256" key="1">
    <source>
        <dbReference type="ARBA" id="ARBA00022821"/>
    </source>
</evidence>
<dbReference type="GO" id="GO:0043531">
    <property type="term" value="F:ADP binding"/>
    <property type="evidence" value="ECO:0007669"/>
    <property type="project" value="InterPro"/>
</dbReference>
<dbReference type="SUPFAM" id="SSF52540">
    <property type="entry name" value="P-loop containing nucleoside triphosphate hydrolases"/>
    <property type="match status" value="1"/>
</dbReference>
<keyword evidence="1" id="KW-0611">Plant defense</keyword>
<dbReference type="InterPro" id="IPR027417">
    <property type="entry name" value="P-loop_NTPase"/>
</dbReference>
<proteinExistence type="predicted"/>
<evidence type="ECO:0000259" key="2">
    <source>
        <dbReference type="Pfam" id="PF00931"/>
    </source>
</evidence>
<dbReference type="AlphaFoldDB" id="A0AAW2PJ54"/>
<reference evidence="3" key="1">
    <citation type="submission" date="2020-06" db="EMBL/GenBank/DDBJ databases">
        <authorList>
            <person name="Li T."/>
            <person name="Hu X."/>
            <person name="Zhang T."/>
            <person name="Song X."/>
            <person name="Zhang H."/>
            <person name="Dai N."/>
            <person name="Sheng W."/>
            <person name="Hou X."/>
            <person name="Wei L."/>
        </authorList>
    </citation>
    <scope>NUCLEOTIDE SEQUENCE</scope>
    <source>
        <strain evidence="3">G02</strain>
        <tissue evidence="3">Leaf</tissue>
    </source>
</reference>
<feature type="domain" description="NB-ARC" evidence="2">
    <location>
        <begin position="9"/>
        <end position="120"/>
    </location>
</feature>
<dbReference type="Gene3D" id="3.40.50.300">
    <property type="entry name" value="P-loop containing nucleotide triphosphate hydrolases"/>
    <property type="match status" value="1"/>
</dbReference>
<accession>A0AAW2PJ54</accession>
<sequence>MGLCISRLHKKNIFLAILREFTRLDEDMYHKSDQELAGLVSSYLVRGKFLIVMDDVWTAGDWDKLQIALPKSNKMGKVLITSRHVEVGRYANRYRQPHMLRFLTQEESWLLLRLEVFEKPECPSDWKF</sequence>
<dbReference type="PANTHER" id="PTHR36766:SF53">
    <property type="entry name" value="DISEASE RESISTANCE PROTEIN RPP13-LIKE"/>
    <property type="match status" value="1"/>
</dbReference>
<dbReference type="EMBL" id="JACGWJ010000017">
    <property type="protein sequence ID" value="KAL0356297.1"/>
    <property type="molecule type" value="Genomic_DNA"/>
</dbReference>
<protein>
    <submittedName>
        <fullName evidence="3">Late blight resistance proteinR1B-16</fullName>
    </submittedName>
</protein>
<dbReference type="GO" id="GO:0006952">
    <property type="term" value="P:defense response"/>
    <property type="evidence" value="ECO:0007669"/>
    <property type="project" value="UniProtKB-KW"/>
</dbReference>